<evidence type="ECO:0000256" key="8">
    <source>
        <dbReference type="ARBA" id="ARBA00022833"/>
    </source>
</evidence>
<evidence type="ECO:0000256" key="3">
    <source>
        <dbReference type="ARBA" id="ARBA00013184"/>
    </source>
</evidence>
<evidence type="ECO:0000256" key="11">
    <source>
        <dbReference type="ARBA" id="ARBA00023163"/>
    </source>
</evidence>
<evidence type="ECO:0000256" key="18">
    <source>
        <dbReference type="ARBA" id="ARBA00048940"/>
    </source>
</evidence>
<dbReference type="GO" id="GO:0046972">
    <property type="term" value="F:histone H4K16 acetyltransferase activity"/>
    <property type="evidence" value="ECO:0007669"/>
    <property type="project" value="TreeGrafter"/>
</dbReference>
<dbReference type="Gene3D" id="2.30.30.140">
    <property type="match status" value="1"/>
</dbReference>
<protein>
    <recommendedName>
        <fullName evidence="19">Histone acetyltransferase KAT5</fullName>
        <ecNumber evidence="3">2.3.1.48</ecNumber>
    </recommendedName>
    <alternativeName>
        <fullName evidence="20">60 kDa Tat-interactive protein</fullName>
    </alternativeName>
    <alternativeName>
        <fullName evidence="24">Histone acetyltransferase HTATIP</fullName>
    </alternativeName>
    <alternativeName>
        <fullName evidence="26">Lysine acetyltransferase 5</fullName>
    </alternativeName>
    <alternativeName>
        <fullName evidence="22">Protein 2-hydroxyisobutyryltransferase KAT5</fullName>
    </alternativeName>
    <alternativeName>
        <fullName evidence="21">Protein acetyltransferase KAT5</fullName>
    </alternativeName>
    <alternativeName>
        <fullName evidence="25">Protein crotonyltransferase KAT5</fullName>
    </alternativeName>
    <alternativeName>
        <fullName evidence="23">Protein lactyltransferase KAT5</fullName>
    </alternativeName>
</protein>
<keyword evidence="13" id="KW-0539">Nucleus</keyword>
<evidence type="ECO:0000256" key="6">
    <source>
        <dbReference type="ARBA" id="ARBA00022763"/>
    </source>
</evidence>
<keyword evidence="4 30" id="KW-0808">Transferase</keyword>
<dbReference type="Proteomes" id="UP000664940">
    <property type="component" value="Unassembled WGS sequence"/>
</dbReference>
<evidence type="ECO:0000256" key="21">
    <source>
        <dbReference type="ARBA" id="ARBA00076154"/>
    </source>
</evidence>
<dbReference type="Pfam" id="PF01853">
    <property type="entry name" value="MOZ_SAS"/>
    <property type="match status" value="1"/>
</dbReference>
<dbReference type="FunFam" id="3.40.630.30:FF:000002">
    <property type="entry name" value="Histone acetyltransferase"/>
    <property type="match status" value="1"/>
</dbReference>
<dbReference type="InterPro" id="IPR036388">
    <property type="entry name" value="WH-like_DNA-bd_sf"/>
</dbReference>
<dbReference type="FunFam" id="1.10.10.10:FF:000022">
    <property type="entry name" value="Histone acetyltransferase"/>
    <property type="match status" value="1"/>
</dbReference>
<evidence type="ECO:0000256" key="23">
    <source>
        <dbReference type="ARBA" id="ARBA00077013"/>
    </source>
</evidence>
<dbReference type="PANTHER" id="PTHR10615:SF219">
    <property type="entry name" value="HISTONE ACETYLTRANSFERASE KAT5"/>
    <property type="match status" value="1"/>
</dbReference>
<evidence type="ECO:0000256" key="7">
    <source>
        <dbReference type="ARBA" id="ARBA00022771"/>
    </source>
</evidence>
<comment type="catalytic activity">
    <reaction evidence="18">
        <text>L-lysyl-[histone] + acetyl-CoA = N(6)-acetyl-L-lysyl-[histone] + CoA + H(+)</text>
        <dbReference type="Rhea" id="RHEA:21992"/>
        <dbReference type="Rhea" id="RHEA-COMP:9845"/>
        <dbReference type="Rhea" id="RHEA-COMP:11338"/>
        <dbReference type="ChEBI" id="CHEBI:15378"/>
        <dbReference type="ChEBI" id="CHEBI:29969"/>
        <dbReference type="ChEBI" id="CHEBI:57287"/>
        <dbReference type="ChEBI" id="CHEBI:57288"/>
        <dbReference type="ChEBI" id="CHEBI:61930"/>
        <dbReference type="EC" id="2.3.1.48"/>
    </reaction>
    <physiologicalReaction direction="left-to-right" evidence="18">
        <dbReference type="Rhea" id="RHEA:21993"/>
    </physiologicalReaction>
</comment>
<dbReference type="Pfam" id="PF17772">
    <property type="entry name" value="zf-MYST"/>
    <property type="match status" value="1"/>
</dbReference>
<feature type="region of interest" description="Disordered" evidence="28">
    <location>
        <begin position="70"/>
        <end position="130"/>
    </location>
</feature>
<dbReference type="FunFam" id="2.30.30.140:FF:000013">
    <property type="entry name" value="Histone acetyltransferase"/>
    <property type="match status" value="1"/>
</dbReference>
<keyword evidence="14" id="KW-0012">Acyltransferase</keyword>
<evidence type="ECO:0000256" key="2">
    <source>
        <dbReference type="ARBA" id="ARBA00010107"/>
    </source>
</evidence>
<dbReference type="PANTHER" id="PTHR10615">
    <property type="entry name" value="HISTONE ACETYLTRANSFERASE"/>
    <property type="match status" value="1"/>
</dbReference>
<keyword evidence="11" id="KW-0804">Transcription</keyword>
<evidence type="ECO:0000256" key="28">
    <source>
        <dbReference type="SAM" id="MobiDB-lite"/>
    </source>
</evidence>
<dbReference type="Pfam" id="PF11717">
    <property type="entry name" value="Tudor-knot"/>
    <property type="match status" value="1"/>
</dbReference>
<evidence type="ECO:0000313" key="31">
    <source>
        <dbReference type="Proteomes" id="UP000664940"/>
    </source>
</evidence>
<gene>
    <name evidence="30" type="ORF">HJG60_007034</name>
</gene>
<sequence>MAEVGEIIEGCRLPVLRRNQDNEDEWPLAEILSVKDISGRKLFYVHYIDFNKRLDEWVTHERLDLKKIQFPKKEAKTPTKNGLPGSRPGSPEREVKRKVEVVSPATPVPSETAPASVFPQNGSARRAVAAQPGRKRKSNCLGTDEELTTLPVLYLCEFCLKYGRSLKCLQRHLTKCDLRHPPGNEIYRKGTISFFEIDGRKNKSYSQNLCLLAKCFLDHKTLYYDTDPFLFYVMTEYDCKGFHIVGYFSKEKESTEDYNVACILTLPPYQRRGYGKLLIEFSYELSKVEGKTGTPEKPLSDLGLLSYRSYWSQTILEILMGLKSESGERPQITINEISEITSIKKEDVISTLQYLNLINYYKGQYILTLSEDIVDGHERAMLKRLLRIDSKCLHFTPKDWSKRGKW</sequence>
<evidence type="ECO:0000259" key="29">
    <source>
        <dbReference type="PROSITE" id="PS51726"/>
    </source>
</evidence>
<evidence type="ECO:0000256" key="26">
    <source>
        <dbReference type="ARBA" id="ARBA00081819"/>
    </source>
</evidence>
<evidence type="ECO:0000256" key="15">
    <source>
        <dbReference type="ARBA" id="ARBA00047411"/>
    </source>
</evidence>
<dbReference type="InterPro" id="IPR025995">
    <property type="entry name" value="Tudor-knot"/>
</dbReference>
<evidence type="ECO:0000256" key="16">
    <source>
        <dbReference type="ARBA" id="ARBA00047557"/>
    </source>
</evidence>
<accession>A0A834A6N7</accession>
<dbReference type="SMART" id="SM00298">
    <property type="entry name" value="CHROMO"/>
    <property type="match status" value="1"/>
</dbReference>
<reference evidence="30 31" key="1">
    <citation type="journal article" date="2020" name="Nature">
        <title>Six reference-quality genomes reveal evolution of bat adaptations.</title>
        <authorList>
            <person name="Jebb D."/>
            <person name="Huang Z."/>
            <person name="Pippel M."/>
            <person name="Hughes G.M."/>
            <person name="Lavrichenko K."/>
            <person name="Devanna P."/>
            <person name="Winkler S."/>
            <person name="Jermiin L.S."/>
            <person name="Skirmuntt E.C."/>
            <person name="Katzourakis A."/>
            <person name="Burkitt-Gray L."/>
            <person name="Ray D.A."/>
            <person name="Sullivan K.A.M."/>
            <person name="Roscito J.G."/>
            <person name="Kirilenko B.M."/>
            <person name="Davalos L.M."/>
            <person name="Corthals A.P."/>
            <person name="Power M.L."/>
            <person name="Jones G."/>
            <person name="Ransome R.D."/>
            <person name="Dechmann D.K.N."/>
            <person name="Locatelli A.G."/>
            <person name="Puechmaille S.J."/>
            <person name="Fedrigo O."/>
            <person name="Jarvis E.D."/>
            <person name="Hiller M."/>
            <person name="Vernes S.C."/>
            <person name="Myers E.W."/>
            <person name="Teeling E.C."/>
        </authorList>
    </citation>
    <scope>NUCLEOTIDE SEQUENCE [LARGE SCALE GENOMIC DNA]</scope>
    <source>
        <strain evidence="30">Bat1K_MPI-CBG_1</strain>
    </source>
</reference>
<comment type="catalytic activity">
    <reaction evidence="15">
        <text>(S)-lactoyl-CoA + L-lysyl-[protein] = N(6)-[(S)-lactoyl]-L-lysyl-[protein] + CoA + H(+)</text>
        <dbReference type="Rhea" id="RHEA:61996"/>
        <dbReference type="Rhea" id="RHEA-COMP:9752"/>
        <dbReference type="Rhea" id="RHEA-COMP:19466"/>
        <dbReference type="ChEBI" id="CHEBI:15378"/>
        <dbReference type="ChEBI" id="CHEBI:29969"/>
        <dbReference type="ChEBI" id="CHEBI:57287"/>
        <dbReference type="ChEBI" id="CHEBI:231527"/>
        <dbReference type="ChEBI" id="CHEBI:231528"/>
    </reaction>
    <physiologicalReaction direction="left-to-right" evidence="15">
        <dbReference type="Rhea" id="RHEA:61997"/>
    </physiologicalReaction>
</comment>
<evidence type="ECO:0000256" key="20">
    <source>
        <dbReference type="ARBA" id="ARBA00075576"/>
    </source>
</evidence>
<dbReference type="EC" id="2.3.1.48" evidence="3"/>
<evidence type="ECO:0000256" key="4">
    <source>
        <dbReference type="ARBA" id="ARBA00022679"/>
    </source>
</evidence>
<dbReference type="InterPro" id="IPR050603">
    <property type="entry name" value="MYST_HAT"/>
</dbReference>
<dbReference type="InterPro" id="IPR002717">
    <property type="entry name" value="HAT_MYST-type"/>
</dbReference>
<feature type="domain" description="MYST-type HAT" evidence="29">
    <location>
        <begin position="60"/>
        <end position="397"/>
    </location>
</feature>
<keyword evidence="12" id="KW-0234">DNA repair</keyword>
<dbReference type="SUPFAM" id="SSF54160">
    <property type="entry name" value="Chromo domain-like"/>
    <property type="match status" value="1"/>
</dbReference>
<dbReference type="GO" id="GO:0008270">
    <property type="term" value="F:zinc ion binding"/>
    <property type="evidence" value="ECO:0007669"/>
    <property type="project" value="UniProtKB-KW"/>
</dbReference>
<name>A0A834A6N7_9CHIR</name>
<evidence type="ECO:0000256" key="10">
    <source>
        <dbReference type="ARBA" id="ARBA00023015"/>
    </source>
</evidence>
<keyword evidence="5" id="KW-0479">Metal-binding</keyword>
<dbReference type="CDD" id="cd04301">
    <property type="entry name" value="NAT_SF"/>
    <property type="match status" value="1"/>
</dbReference>
<keyword evidence="6" id="KW-0227">DNA damage</keyword>
<dbReference type="GO" id="GO:1901701">
    <property type="term" value="P:cellular response to oxygen-containing compound"/>
    <property type="evidence" value="ECO:0007669"/>
    <property type="project" value="UniProtKB-ARBA"/>
</dbReference>
<organism evidence="30 31">
    <name type="scientific">Phyllostomus discolor</name>
    <name type="common">pale spear-nosed bat</name>
    <dbReference type="NCBI Taxonomy" id="89673"/>
    <lineage>
        <taxon>Eukaryota</taxon>
        <taxon>Metazoa</taxon>
        <taxon>Chordata</taxon>
        <taxon>Craniata</taxon>
        <taxon>Vertebrata</taxon>
        <taxon>Euteleostomi</taxon>
        <taxon>Mammalia</taxon>
        <taxon>Eutheria</taxon>
        <taxon>Laurasiatheria</taxon>
        <taxon>Chiroptera</taxon>
        <taxon>Yangochiroptera</taxon>
        <taxon>Phyllostomidae</taxon>
        <taxon>Phyllostominae</taxon>
        <taxon>Phyllostomus</taxon>
    </lineage>
</organism>
<dbReference type="CDD" id="cd18985">
    <property type="entry name" value="CBD_TIP60_like"/>
    <property type="match status" value="1"/>
</dbReference>
<evidence type="ECO:0000256" key="22">
    <source>
        <dbReference type="ARBA" id="ARBA00076578"/>
    </source>
</evidence>
<dbReference type="AlphaFoldDB" id="A0A834A6N7"/>
<evidence type="ECO:0000256" key="27">
    <source>
        <dbReference type="PIRSR" id="PIRSR602717-51"/>
    </source>
</evidence>
<dbReference type="Gene3D" id="3.40.630.30">
    <property type="match status" value="1"/>
</dbReference>
<feature type="compositionally biased region" description="Basic and acidic residues" evidence="28">
    <location>
        <begin position="90"/>
        <end position="100"/>
    </location>
</feature>
<dbReference type="EMBL" id="JABVXQ010000006">
    <property type="protein sequence ID" value="KAF6103835.1"/>
    <property type="molecule type" value="Genomic_DNA"/>
</dbReference>
<dbReference type="Gene3D" id="1.10.10.10">
    <property type="entry name" value="Winged helix-like DNA-binding domain superfamily/Winged helix DNA-binding domain"/>
    <property type="match status" value="1"/>
</dbReference>
<evidence type="ECO:0000256" key="25">
    <source>
        <dbReference type="ARBA" id="ARBA00078969"/>
    </source>
</evidence>
<comment type="subcellular location">
    <subcellularLocation>
        <location evidence="1">Nucleus</location>
    </subcellularLocation>
</comment>
<evidence type="ECO:0000256" key="12">
    <source>
        <dbReference type="ARBA" id="ARBA00023204"/>
    </source>
</evidence>
<keyword evidence="9" id="KW-0007">Acetylation</keyword>
<dbReference type="Gene3D" id="3.30.60.60">
    <property type="entry name" value="N-acetyl transferase-like"/>
    <property type="match status" value="1"/>
</dbReference>
<evidence type="ECO:0000256" key="1">
    <source>
        <dbReference type="ARBA" id="ARBA00004123"/>
    </source>
</evidence>
<evidence type="ECO:0000256" key="24">
    <source>
        <dbReference type="ARBA" id="ARBA00078544"/>
    </source>
</evidence>
<evidence type="ECO:0000256" key="9">
    <source>
        <dbReference type="ARBA" id="ARBA00022990"/>
    </source>
</evidence>
<evidence type="ECO:0000256" key="5">
    <source>
        <dbReference type="ARBA" id="ARBA00022723"/>
    </source>
</evidence>
<dbReference type="GO" id="GO:0035267">
    <property type="term" value="C:NuA4 histone acetyltransferase complex"/>
    <property type="evidence" value="ECO:0007669"/>
    <property type="project" value="TreeGrafter"/>
</dbReference>
<keyword evidence="10" id="KW-0805">Transcription regulation</keyword>
<dbReference type="InterPro" id="IPR040706">
    <property type="entry name" value="Zf-MYST"/>
</dbReference>
<dbReference type="GO" id="GO:0000724">
    <property type="term" value="P:double-strand break repair via homologous recombination"/>
    <property type="evidence" value="ECO:0007669"/>
    <property type="project" value="TreeGrafter"/>
</dbReference>
<comment type="caution">
    <text evidence="30">The sequence shown here is derived from an EMBL/GenBank/DDBJ whole genome shotgun (WGS) entry which is preliminary data.</text>
</comment>
<feature type="active site" description="Proton donor/acceptor" evidence="27">
    <location>
        <position position="296"/>
    </location>
</feature>
<dbReference type="InterPro" id="IPR000953">
    <property type="entry name" value="Chromo/chromo_shadow_dom"/>
</dbReference>
<dbReference type="SUPFAM" id="SSF55729">
    <property type="entry name" value="Acyl-CoA N-acyltransferases (Nat)"/>
    <property type="match status" value="1"/>
</dbReference>
<comment type="similarity">
    <text evidence="2">Belongs to the MYST (SAS/MOZ) family.</text>
</comment>
<keyword evidence="7" id="KW-0863">Zinc-finger</keyword>
<evidence type="ECO:0000256" key="14">
    <source>
        <dbReference type="ARBA" id="ARBA00023315"/>
    </source>
</evidence>
<dbReference type="GO" id="GO:0006355">
    <property type="term" value="P:regulation of DNA-templated transcription"/>
    <property type="evidence" value="ECO:0007669"/>
    <property type="project" value="InterPro"/>
</dbReference>
<dbReference type="InterPro" id="IPR016181">
    <property type="entry name" value="Acyl_CoA_acyltransferase"/>
</dbReference>
<comment type="catalytic activity">
    <reaction evidence="16">
        <text>2-hydroxyisobutanoyl-CoA + L-lysyl-[protein] = N(6)-(2-hydroxyisobutanoyl)-L-lysyl-[protein] + CoA + H(+)</text>
        <dbReference type="Rhea" id="RHEA:24180"/>
        <dbReference type="Rhea" id="RHEA-COMP:9752"/>
        <dbReference type="Rhea" id="RHEA-COMP:15921"/>
        <dbReference type="ChEBI" id="CHEBI:15378"/>
        <dbReference type="ChEBI" id="CHEBI:29969"/>
        <dbReference type="ChEBI" id="CHEBI:57287"/>
        <dbReference type="ChEBI" id="CHEBI:131780"/>
        <dbReference type="ChEBI" id="CHEBI:144968"/>
    </reaction>
    <physiologicalReaction direction="left-to-right" evidence="16">
        <dbReference type="Rhea" id="RHEA:24181"/>
    </physiologicalReaction>
</comment>
<evidence type="ECO:0000256" key="13">
    <source>
        <dbReference type="ARBA" id="ARBA00023242"/>
    </source>
</evidence>
<dbReference type="GO" id="GO:0031981">
    <property type="term" value="C:nuclear lumen"/>
    <property type="evidence" value="ECO:0007669"/>
    <property type="project" value="UniProtKB-ARBA"/>
</dbReference>
<dbReference type="InterPro" id="IPR016197">
    <property type="entry name" value="Chromo-like_dom_sf"/>
</dbReference>
<comment type="catalytic activity">
    <reaction evidence="17">
        <text>(2E)-butenoyl-CoA + L-lysyl-[protein] = N(6)-(2E)-butenoyl-L-lysyl-[protein] + CoA + H(+)</text>
        <dbReference type="Rhea" id="RHEA:53908"/>
        <dbReference type="Rhea" id="RHEA-COMP:9752"/>
        <dbReference type="Rhea" id="RHEA-COMP:13707"/>
        <dbReference type="ChEBI" id="CHEBI:15378"/>
        <dbReference type="ChEBI" id="CHEBI:29969"/>
        <dbReference type="ChEBI" id="CHEBI:57287"/>
        <dbReference type="ChEBI" id="CHEBI:57332"/>
        <dbReference type="ChEBI" id="CHEBI:137954"/>
    </reaction>
    <physiologicalReaction direction="left-to-right" evidence="17">
        <dbReference type="Rhea" id="RHEA:53909"/>
    </physiologicalReaction>
</comment>
<evidence type="ECO:0000256" key="17">
    <source>
        <dbReference type="ARBA" id="ARBA00047752"/>
    </source>
</evidence>
<proteinExistence type="inferred from homology"/>
<keyword evidence="8" id="KW-0862">Zinc</keyword>
<evidence type="ECO:0000313" key="30">
    <source>
        <dbReference type="EMBL" id="KAF6103835.1"/>
    </source>
</evidence>
<evidence type="ECO:0000256" key="19">
    <source>
        <dbReference type="ARBA" id="ARBA00073520"/>
    </source>
</evidence>
<dbReference type="PROSITE" id="PS51726">
    <property type="entry name" value="MYST_HAT"/>
    <property type="match status" value="1"/>
</dbReference>